<evidence type="ECO:0000259" key="2">
    <source>
        <dbReference type="Pfam" id="PF00419"/>
    </source>
</evidence>
<dbReference type="Proteomes" id="UP000885392">
    <property type="component" value="Unassembled WGS sequence"/>
</dbReference>
<sequence length="203" mass="21226">MRNKLLLAMAVTGMMYGVSAYAVDDPTPPAKFGSGTVTFRGTITNAPCDIATGDDDLHVDFGQVSYRSLKTHDAADDAHAKNFTIHLQNCEFDKGSAPQGGGTAPDLMSKVQIAFSGTPAADSKKAFVSATDRNLGVQLADAKGVIITPSAAPDFDTAGDPVQLNPGDTPLVYTAKLINVGTTDGLVKPGAFTIPVNYTLKYQ</sequence>
<protein>
    <submittedName>
        <fullName evidence="4">Fimbrial protein StdA</fullName>
    </submittedName>
</protein>
<dbReference type="GO" id="GO:0043709">
    <property type="term" value="P:cell adhesion involved in single-species biofilm formation"/>
    <property type="evidence" value="ECO:0007669"/>
    <property type="project" value="TreeGrafter"/>
</dbReference>
<dbReference type="InterPro" id="IPR050263">
    <property type="entry name" value="Bact_Fimbrial_Adh_Pro"/>
</dbReference>
<dbReference type="AlphaFoldDB" id="A0A3R0Y271"/>
<dbReference type="Pfam" id="PF00419">
    <property type="entry name" value="Fimbrial"/>
    <property type="match status" value="1"/>
</dbReference>
<feature type="domain" description="Fimbrial-type adhesion" evidence="2">
    <location>
        <begin position="38"/>
        <end position="203"/>
    </location>
</feature>
<name>A0A3R0Y271_SALER</name>
<gene>
    <name evidence="4" type="ORF">EAK82_25300</name>
    <name evidence="3" type="ORF">EBH50_25845</name>
</gene>
<dbReference type="GO" id="GO:0009289">
    <property type="term" value="C:pilus"/>
    <property type="evidence" value="ECO:0007669"/>
    <property type="project" value="InterPro"/>
</dbReference>
<evidence type="ECO:0000313" key="4">
    <source>
        <dbReference type="EMBL" id="MLW03420.1"/>
    </source>
</evidence>
<keyword evidence="1" id="KW-0732">Signal</keyword>
<evidence type="ECO:0000313" key="3">
    <source>
        <dbReference type="EMBL" id="MLE33266.1"/>
    </source>
</evidence>
<proteinExistence type="predicted"/>
<evidence type="ECO:0000256" key="1">
    <source>
        <dbReference type="SAM" id="SignalP"/>
    </source>
</evidence>
<accession>A0A3R0Y271</accession>
<dbReference type="InterPro" id="IPR008966">
    <property type="entry name" value="Adhesion_dom_sf"/>
</dbReference>
<reference evidence="4" key="1">
    <citation type="submission" date="2018-10" db="EMBL/GenBank/DDBJ databases">
        <authorList>
            <consortium name="PulseNet: The National Subtyping Network for Foodborne Disease Surveillance"/>
            <person name="Tarr C.L."/>
            <person name="Trees E."/>
            <person name="Katz L.S."/>
            <person name="Carleton-Romer H.A."/>
            <person name="Stroika S."/>
            <person name="Kucerova Z."/>
            <person name="Roache K.F."/>
            <person name="Sabol A.L."/>
            <person name="Besser J."/>
            <person name="Gerner-Smidt P."/>
        </authorList>
    </citation>
    <scope>NUCLEOTIDE SEQUENCE [LARGE SCALE GENOMIC DNA]</scope>
    <source>
        <strain evidence="4">PNUSAS038541</strain>
        <strain evidence="3">PNUSAS056479</strain>
    </source>
</reference>
<dbReference type="InterPro" id="IPR000259">
    <property type="entry name" value="Adhesion_dom_fimbrial"/>
</dbReference>
<dbReference type="Gene3D" id="2.60.40.1090">
    <property type="entry name" value="Fimbrial-type adhesion domain"/>
    <property type="match status" value="1"/>
</dbReference>
<dbReference type="PANTHER" id="PTHR33420:SF11">
    <property type="entry name" value="FIMBRIAL-LIKE PROTEIN"/>
    <property type="match status" value="1"/>
</dbReference>
<organism evidence="4">
    <name type="scientific">Salmonella enterica</name>
    <name type="common">Salmonella choleraesuis</name>
    <dbReference type="NCBI Taxonomy" id="28901"/>
    <lineage>
        <taxon>Bacteria</taxon>
        <taxon>Pseudomonadati</taxon>
        <taxon>Pseudomonadota</taxon>
        <taxon>Gammaproteobacteria</taxon>
        <taxon>Enterobacterales</taxon>
        <taxon>Enterobacteriaceae</taxon>
        <taxon>Salmonella</taxon>
    </lineage>
</organism>
<feature type="chain" id="PRO_5035664574" evidence="1">
    <location>
        <begin position="23"/>
        <end position="203"/>
    </location>
</feature>
<dbReference type="EMBL" id="RVIJ01000046">
    <property type="protein sequence ID" value="MLW03420.1"/>
    <property type="molecule type" value="Genomic_DNA"/>
</dbReference>
<dbReference type="Proteomes" id="UP000885317">
    <property type="component" value="Unassembled WGS sequence"/>
</dbReference>
<dbReference type="SUPFAM" id="SSF49401">
    <property type="entry name" value="Bacterial adhesins"/>
    <property type="match status" value="1"/>
</dbReference>
<dbReference type="InterPro" id="IPR036937">
    <property type="entry name" value="Adhesion_dom_fimbrial_sf"/>
</dbReference>
<comment type="caution">
    <text evidence="4">The sequence shown here is derived from an EMBL/GenBank/DDBJ whole genome shotgun (WGS) entry which is preliminary data.</text>
</comment>
<feature type="signal peptide" evidence="1">
    <location>
        <begin position="1"/>
        <end position="22"/>
    </location>
</feature>
<dbReference type="EMBL" id="RUTY01000045">
    <property type="protein sequence ID" value="MLE33266.1"/>
    <property type="molecule type" value="Genomic_DNA"/>
</dbReference>
<dbReference type="PANTHER" id="PTHR33420">
    <property type="entry name" value="FIMBRIAL SUBUNIT ELFA-RELATED"/>
    <property type="match status" value="1"/>
</dbReference>